<evidence type="ECO:0000256" key="7">
    <source>
        <dbReference type="ARBA" id="ARBA00023135"/>
    </source>
</evidence>
<dbReference type="PANTHER" id="PTHR14094:SF9">
    <property type="entry name" value="SIGNAL RECOGNITION PARTICLE SUBUNIT SRP72"/>
    <property type="match status" value="1"/>
</dbReference>
<feature type="compositionally biased region" description="Basic residues" evidence="11">
    <location>
        <begin position="593"/>
        <end position="602"/>
    </location>
</feature>
<dbReference type="GO" id="GO:0005786">
    <property type="term" value="C:signal recognition particle, endoplasmic reticulum targeting"/>
    <property type="evidence" value="ECO:0007669"/>
    <property type="project" value="UniProtKB-UniRule"/>
</dbReference>
<dbReference type="GO" id="GO:0005783">
    <property type="term" value="C:endoplasmic reticulum"/>
    <property type="evidence" value="ECO:0007669"/>
    <property type="project" value="UniProtKB-SubCell"/>
</dbReference>
<dbReference type="PIRSF" id="PIRSF038922">
    <property type="entry name" value="SRP72"/>
    <property type="match status" value="1"/>
</dbReference>
<feature type="domain" description="Signal recognition particle SRP72 subunit RNA-binding" evidence="12">
    <location>
        <begin position="547"/>
        <end position="600"/>
    </location>
</feature>
<dbReference type="InterPro" id="IPR019734">
    <property type="entry name" value="TPR_rpt"/>
</dbReference>
<feature type="compositionally biased region" description="Low complexity" evidence="11">
    <location>
        <begin position="619"/>
        <end position="637"/>
    </location>
</feature>
<dbReference type="AlphaFoldDB" id="A0AAV7YG29"/>
<feature type="region of interest" description="Disordered" evidence="11">
    <location>
        <begin position="540"/>
        <end position="645"/>
    </location>
</feature>
<dbReference type="Proteomes" id="UP001146793">
    <property type="component" value="Unassembled WGS sequence"/>
</dbReference>
<keyword evidence="6" id="KW-0256">Endoplasmic reticulum</keyword>
<proteinExistence type="inferred from homology"/>
<keyword evidence="5 9" id="KW-0963">Cytoplasm</keyword>
<feature type="repeat" description="TPR" evidence="10">
    <location>
        <begin position="443"/>
        <end position="476"/>
    </location>
</feature>
<evidence type="ECO:0000256" key="3">
    <source>
        <dbReference type="ARBA" id="ARBA00007676"/>
    </source>
</evidence>
<dbReference type="InterPro" id="IPR013699">
    <property type="entry name" value="Signal_recog_part_SRP72_RNA-bd"/>
</dbReference>
<dbReference type="PROSITE" id="PS50005">
    <property type="entry name" value="TPR"/>
    <property type="match status" value="1"/>
</dbReference>
<feature type="compositionally biased region" description="Basic residues" evidence="11">
    <location>
        <begin position="561"/>
        <end position="575"/>
    </location>
</feature>
<sequence>MSENHELYRKLNSQINEENFKEAIKTCNKLISKKTNEFEPLQCKFLCNLHLSKFQECINLSNNNSIIKEKMIFELAYCFYRLNKNEQAIKLLNKVNEESIDILHLRAQLLYRQEKYLEAFEIYQKIWKEYEDDSFEIFTNLTACFASYFLSSGKVFDYELDTESFIEKHGESYELLYNCACIAAGKKTYSKAVEYLELSKTKCIETLKEDVSELELNTELAEIDVQIGYVQQQLGNHQVATEIYEKILHEKIAGKGISLVASNNLAQLHGTKDLFSSYNKTKSISNRDIRNLLLGKQREIIGFNRCLLLLLMNKKKECISLFTNLKEEFPNSDLPELIYAGIKFHEKKIPEAKDILEKALKNSDSMTIKLSLVHLDILQGNLLQASKRLSTIPEILQTPAVVSLRVMLLEDANHIEEAHQVIQNAADYWIKKKKKNQNQHYLKEILTLLANFNLDQDKPKNAIDALEKLVNLDPQDFDSLSRLVLISSKFDVEKSEKYAKKIIGLDFITESSGKKKSTNLNVDELEKLPPPDLSEFKKKIKKTKVNKSKVTDEKNSTSKNTQKKRKKKKRSKRLPKNFNPKIKPDPERWLPKWQRKAYRKYNKNREFRGTQGTVTSSPSNTRNTQNTTKKSNTNNRLRSNKRKKK</sequence>
<evidence type="ECO:0000256" key="11">
    <source>
        <dbReference type="SAM" id="MobiDB-lite"/>
    </source>
</evidence>
<evidence type="ECO:0000256" key="2">
    <source>
        <dbReference type="ARBA" id="ARBA00004496"/>
    </source>
</evidence>
<protein>
    <recommendedName>
        <fullName evidence="4 9">Signal recognition particle subunit SRP72</fullName>
    </recommendedName>
</protein>
<evidence type="ECO:0000313" key="14">
    <source>
        <dbReference type="Proteomes" id="UP001146793"/>
    </source>
</evidence>
<organism evidence="13 14">
    <name type="scientific">Anaeramoeba flamelloides</name>
    <dbReference type="NCBI Taxonomy" id="1746091"/>
    <lineage>
        <taxon>Eukaryota</taxon>
        <taxon>Metamonada</taxon>
        <taxon>Anaeramoebidae</taxon>
        <taxon>Anaeramoeba</taxon>
    </lineage>
</organism>
<evidence type="ECO:0000256" key="6">
    <source>
        <dbReference type="ARBA" id="ARBA00022824"/>
    </source>
</evidence>
<dbReference type="PANTHER" id="PTHR14094">
    <property type="entry name" value="SIGNAL RECOGNITION PARTICLE 72"/>
    <property type="match status" value="1"/>
</dbReference>
<keyword evidence="7 9" id="KW-0733">Signal recognition particle</keyword>
<keyword evidence="10" id="KW-0802">TPR repeat</keyword>
<dbReference type="GO" id="GO:0043022">
    <property type="term" value="F:ribosome binding"/>
    <property type="evidence" value="ECO:0007669"/>
    <property type="project" value="TreeGrafter"/>
</dbReference>
<evidence type="ECO:0000256" key="5">
    <source>
        <dbReference type="ARBA" id="ARBA00022490"/>
    </source>
</evidence>
<dbReference type="InterPro" id="IPR011990">
    <property type="entry name" value="TPR-like_helical_dom_sf"/>
</dbReference>
<reference evidence="13" key="1">
    <citation type="submission" date="2022-08" db="EMBL/GenBank/DDBJ databases">
        <title>Novel sulphate-reducing endosymbionts in the free-living metamonad Anaeramoeba.</title>
        <authorList>
            <person name="Jerlstrom-Hultqvist J."/>
            <person name="Cepicka I."/>
            <person name="Gallot-Lavallee L."/>
            <person name="Salas-Leiva D."/>
            <person name="Curtis B.A."/>
            <person name="Zahonova K."/>
            <person name="Pipaliya S."/>
            <person name="Dacks J."/>
            <person name="Roger A.J."/>
        </authorList>
    </citation>
    <scope>NUCLEOTIDE SEQUENCE</scope>
    <source>
        <strain evidence="13">Busselton2</strain>
    </source>
</reference>
<name>A0AAV7YG29_9EUKA</name>
<dbReference type="Pfam" id="PF17004">
    <property type="entry name" value="SRP_TPR_like"/>
    <property type="match status" value="1"/>
</dbReference>
<evidence type="ECO:0000259" key="12">
    <source>
        <dbReference type="Pfam" id="PF08492"/>
    </source>
</evidence>
<gene>
    <name evidence="13" type="ORF">M0812_26560</name>
</gene>
<dbReference type="InterPro" id="IPR031545">
    <property type="entry name" value="SRP72_TPR-like"/>
</dbReference>
<dbReference type="InterPro" id="IPR026270">
    <property type="entry name" value="SRP72"/>
</dbReference>
<dbReference type="Pfam" id="PF08492">
    <property type="entry name" value="SRP72"/>
    <property type="match status" value="1"/>
</dbReference>
<comment type="similarity">
    <text evidence="3 9">Belongs to the SRP72 family.</text>
</comment>
<comment type="caution">
    <text evidence="13">The sequence shown here is derived from an EMBL/GenBank/DDBJ whole genome shotgun (WGS) entry which is preliminary data.</text>
</comment>
<evidence type="ECO:0000256" key="10">
    <source>
        <dbReference type="PROSITE-ProRule" id="PRU00339"/>
    </source>
</evidence>
<dbReference type="EMBL" id="JANTQA010000063">
    <property type="protein sequence ID" value="KAJ3426985.1"/>
    <property type="molecule type" value="Genomic_DNA"/>
</dbReference>
<evidence type="ECO:0000256" key="8">
    <source>
        <dbReference type="ARBA" id="ARBA00023274"/>
    </source>
</evidence>
<dbReference type="GO" id="GO:0006614">
    <property type="term" value="P:SRP-dependent cotranslational protein targeting to membrane"/>
    <property type="evidence" value="ECO:0007669"/>
    <property type="project" value="UniProtKB-UniRule"/>
</dbReference>
<dbReference type="Gene3D" id="1.25.40.10">
    <property type="entry name" value="Tetratricopeptide repeat domain"/>
    <property type="match status" value="3"/>
</dbReference>
<comment type="subcellular location">
    <subcellularLocation>
        <location evidence="2 9">Cytoplasm</location>
    </subcellularLocation>
    <subcellularLocation>
        <location evidence="1">Endoplasmic reticulum</location>
    </subcellularLocation>
</comment>
<evidence type="ECO:0000256" key="1">
    <source>
        <dbReference type="ARBA" id="ARBA00004240"/>
    </source>
</evidence>
<accession>A0AAV7YG29</accession>
<keyword evidence="8 9" id="KW-0687">Ribonucleoprotein</keyword>
<dbReference type="SUPFAM" id="SSF48452">
    <property type="entry name" value="TPR-like"/>
    <property type="match status" value="2"/>
</dbReference>
<evidence type="ECO:0000256" key="9">
    <source>
        <dbReference type="PIRNR" id="PIRNR038922"/>
    </source>
</evidence>
<evidence type="ECO:0000313" key="13">
    <source>
        <dbReference type="EMBL" id="KAJ3426985.1"/>
    </source>
</evidence>
<dbReference type="Pfam" id="PF13181">
    <property type="entry name" value="TPR_8"/>
    <property type="match status" value="1"/>
</dbReference>
<comment type="function">
    <text evidence="9">Component of the signal recognition particle (SRP) complex, a ribonucleoprotein complex that mediates the cotranslational targeting of secretory and membrane proteins to the endoplasmic reticulum (ER).</text>
</comment>
<evidence type="ECO:0000256" key="4">
    <source>
        <dbReference type="ARBA" id="ARBA00018350"/>
    </source>
</evidence>
<dbReference type="GO" id="GO:0008312">
    <property type="term" value="F:7S RNA binding"/>
    <property type="evidence" value="ECO:0007669"/>
    <property type="project" value="InterPro"/>
</dbReference>